<reference evidence="2" key="1">
    <citation type="submission" date="2021-04" db="EMBL/GenBank/DDBJ databases">
        <title>Genomic insights into ecological role and evolution of a novel Thermoplasmata order Candidatus Sysuiplasmatales.</title>
        <authorList>
            <person name="Yuan Y."/>
        </authorList>
    </citation>
    <scope>NUCLEOTIDE SEQUENCE</scope>
    <source>
        <strain evidence="3">TUT19-bin139</strain>
        <strain evidence="2">YP2-bin.285</strain>
    </source>
</reference>
<organism evidence="2 4">
    <name type="scientific">Candidatus Sysuiplasma superficiale</name>
    <dbReference type="NCBI Taxonomy" id="2823368"/>
    <lineage>
        <taxon>Archaea</taxon>
        <taxon>Methanobacteriati</taxon>
        <taxon>Thermoplasmatota</taxon>
        <taxon>Thermoplasmata</taxon>
        <taxon>Candidatus Sysuiplasmatales</taxon>
        <taxon>Candidatus Sysuiplasmataceae</taxon>
        <taxon>Candidatus Sysuiplasma</taxon>
    </lineage>
</organism>
<accession>A0A8J8CBI1</accession>
<dbReference type="Proteomes" id="UP000750197">
    <property type="component" value="Unassembled WGS sequence"/>
</dbReference>
<feature type="region of interest" description="Disordered" evidence="1">
    <location>
        <begin position="186"/>
        <end position="216"/>
    </location>
</feature>
<sequence>MIYIVSDDFRFSYDVSKIFRSLDVPYLHFLTERDVPPGRGVIVKKGRSQIIMDGDRFTLYGGAEETARRAWLIQNGLVDWNSVAYVGVDPGARPGVAIYSSGKRIVATSAPSPEAVSQFTRVISSILGKEKVVVRIGHGDPTNRDRTVRSVWSTCAYVEMVDESKTSRMAGSDGEAAALIGRTPGTRVKDKPVVSPSEGEIREIQRRSRLRSDGETTISRSYARAVAKGKLTIEEAIRAQRAADRKI</sequence>
<evidence type="ECO:0000313" key="4">
    <source>
        <dbReference type="Proteomes" id="UP000716004"/>
    </source>
</evidence>
<feature type="compositionally biased region" description="Basic and acidic residues" evidence="1">
    <location>
        <begin position="199"/>
        <end position="214"/>
    </location>
</feature>
<proteinExistence type="predicted"/>
<dbReference type="EMBL" id="JAGVSJ010000001">
    <property type="protein sequence ID" value="MBX8631066.1"/>
    <property type="molecule type" value="Genomic_DNA"/>
</dbReference>
<dbReference type="AlphaFoldDB" id="A0A8J8CBI1"/>
<protein>
    <submittedName>
        <fullName evidence="2">Uncharacterized protein</fullName>
    </submittedName>
</protein>
<name>A0A8J8CBI1_9ARCH</name>
<comment type="caution">
    <text evidence="2">The sequence shown here is derived from an EMBL/GenBank/DDBJ whole genome shotgun (WGS) entry which is preliminary data.</text>
</comment>
<dbReference type="Proteomes" id="UP000716004">
    <property type="component" value="Unassembled WGS sequence"/>
</dbReference>
<evidence type="ECO:0000313" key="2">
    <source>
        <dbReference type="EMBL" id="MBX8631066.1"/>
    </source>
</evidence>
<evidence type="ECO:0000256" key="1">
    <source>
        <dbReference type="SAM" id="MobiDB-lite"/>
    </source>
</evidence>
<evidence type="ECO:0000313" key="3">
    <source>
        <dbReference type="EMBL" id="MBX8644136.1"/>
    </source>
</evidence>
<dbReference type="EMBL" id="JAHEAC010000040">
    <property type="protein sequence ID" value="MBX8644136.1"/>
    <property type="molecule type" value="Genomic_DNA"/>
</dbReference>
<gene>
    <name evidence="2" type="ORF">J9259_00875</name>
    <name evidence="3" type="ORF">KIY12_05360</name>
</gene>